<feature type="compositionally biased region" description="Basic and acidic residues" evidence="1">
    <location>
        <begin position="428"/>
        <end position="455"/>
    </location>
</feature>
<comment type="caution">
    <text evidence="2">The sequence shown here is derived from an EMBL/GenBank/DDBJ whole genome shotgun (WGS) entry which is preliminary data.</text>
</comment>
<feature type="region of interest" description="Disordered" evidence="1">
    <location>
        <begin position="250"/>
        <end position="306"/>
    </location>
</feature>
<evidence type="ECO:0000256" key="1">
    <source>
        <dbReference type="SAM" id="MobiDB-lite"/>
    </source>
</evidence>
<feature type="compositionally biased region" description="Acidic residues" evidence="1">
    <location>
        <begin position="487"/>
        <end position="500"/>
    </location>
</feature>
<dbReference type="AlphaFoldDB" id="A0A1J4KDU5"/>
<feature type="compositionally biased region" description="Basic and acidic residues" evidence="1">
    <location>
        <begin position="270"/>
        <end position="295"/>
    </location>
</feature>
<name>A0A1J4KDU5_9EUKA</name>
<accession>A0A1J4KDU5</accession>
<feature type="compositionally biased region" description="Acidic residues" evidence="1">
    <location>
        <begin position="456"/>
        <end position="471"/>
    </location>
</feature>
<evidence type="ECO:0000313" key="3">
    <source>
        <dbReference type="Proteomes" id="UP000179807"/>
    </source>
</evidence>
<dbReference type="GeneID" id="94826738"/>
<evidence type="ECO:0000313" key="2">
    <source>
        <dbReference type="EMBL" id="OHT09080.1"/>
    </source>
</evidence>
<proteinExistence type="predicted"/>
<keyword evidence="3" id="KW-1185">Reference proteome</keyword>
<feature type="region of interest" description="Disordered" evidence="1">
    <location>
        <begin position="54"/>
        <end position="132"/>
    </location>
</feature>
<feature type="compositionally biased region" description="Acidic residues" evidence="1">
    <location>
        <begin position="111"/>
        <end position="121"/>
    </location>
</feature>
<dbReference type="VEuPathDB" id="TrichDB:TRFO_04659"/>
<feature type="compositionally biased region" description="Basic and acidic residues" evidence="1">
    <location>
        <begin position="54"/>
        <end position="73"/>
    </location>
</feature>
<dbReference type="RefSeq" id="XP_068362216.1">
    <property type="nucleotide sequence ID" value="XM_068492034.1"/>
</dbReference>
<feature type="compositionally biased region" description="Acidic residues" evidence="1">
    <location>
        <begin position="253"/>
        <end position="267"/>
    </location>
</feature>
<reference evidence="2" key="1">
    <citation type="submission" date="2016-10" db="EMBL/GenBank/DDBJ databases">
        <authorList>
            <person name="Benchimol M."/>
            <person name="Almeida L.G."/>
            <person name="Vasconcelos A.T."/>
            <person name="Perreira-Neves A."/>
            <person name="Rosa I.A."/>
            <person name="Tasca T."/>
            <person name="Bogo M.R."/>
            <person name="de Souza W."/>
        </authorList>
    </citation>
    <scope>NUCLEOTIDE SEQUENCE [LARGE SCALE GENOMIC DNA]</scope>
    <source>
        <strain evidence="2">K</strain>
    </source>
</reference>
<dbReference type="Proteomes" id="UP000179807">
    <property type="component" value="Unassembled WGS sequence"/>
</dbReference>
<feature type="region of interest" description="Disordered" evidence="1">
    <location>
        <begin position="360"/>
        <end position="505"/>
    </location>
</feature>
<feature type="compositionally biased region" description="Acidic residues" evidence="1">
    <location>
        <begin position="79"/>
        <end position="92"/>
    </location>
</feature>
<organism evidence="2 3">
    <name type="scientific">Tritrichomonas foetus</name>
    <dbReference type="NCBI Taxonomy" id="1144522"/>
    <lineage>
        <taxon>Eukaryota</taxon>
        <taxon>Metamonada</taxon>
        <taxon>Parabasalia</taxon>
        <taxon>Tritrichomonadida</taxon>
        <taxon>Tritrichomonadidae</taxon>
        <taxon>Tritrichomonas</taxon>
    </lineage>
</organism>
<sequence length="554" mass="63786">MNLNEEISQEEVQKVEEINELMKSFGADSDNDEFLLNNDGIDTRIDDKINHLLTDKLPNDRNKPIIRPEDLKKGIFSSDDLEEEEEEEEEDKNEQKQNQQKFPNDIHNNLEIEENKEEVEDKNEKVKSVNSNDQKYEDIQLEFEKKFMKQLDKPKIESYLDGSDKSEDMIADESDISDYQECDIADDELLQMGSLRTGVKGDFDLYSEDEETDDYDGDWLANNTDEAFIPSKTHVQNQNDAKPENYLKLESKNEEEEYQYSDNEEIPLDPIKKLTINEDDFQSKNDSKLESKNIENSDVDTGDDEILKSEELRSIIRNYGLNDDEEEDGNNTEDLIRRLENIGASPKKSNDNEITLENAFNEEEEEASLIIKPDNKNETSNFDLDAKSTPLKNEIPINLDNDDEISDFLKNENNVNDITPNPPNSPRLEGENEEHIDPKREPKSELKSDIKKEPQNDELVDENSSDSDDASIDAIIKDASAKGYIQSDDEDEEEEEEELFIQENKTPTSRFKKQLKFIFNSIKIGSEMSNGGIDITNECAEKILRIQLKSVLGL</sequence>
<protein>
    <submittedName>
        <fullName evidence="2">Uncharacterized protein</fullName>
    </submittedName>
</protein>
<gene>
    <name evidence="2" type="ORF">TRFO_04659</name>
</gene>
<dbReference type="EMBL" id="MLAK01000649">
    <property type="protein sequence ID" value="OHT09080.1"/>
    <property type="molecule type" value="Genomic_DNA"/>
</dbReference>